<protein>
    <submittedName>
        <fullName evidence="4">Cupredoxin</fullName>
    </submittedName>
</protein>
<dbReference type="GO" id="GO:0005507">
    <property type="term" value="F:copper ion binding"/>
    <property type="evidence" value="ECO:0007669"/>
    <property type="project" value="InterPro"/>
</dbReference>
<sequence>GQLSPSAAAKLRVDTTNPLRRDTVGVPPGTWVMVRVMSSVPGVFAFHCHIVWHQSQGLMGAFISQPDKLRRLKIPADNLALCDGGDPNLIDPGRRGYGAERRDRAGAASEGREPREPLRLGICALMFPRH</sequence>
<accession>A0A5C5FMT5</accession>
<keyword evidence="1" id="KW-0479">Metal-binding</keyword>
<evidence type="ECO:0000313" key="4">
    <source>
        <dbReference type="EMBL" id="TNY18168.1"/>
    </source>
</evidence>
<comment type="caution">
    <text evidence="4">The sequence shown here is derived from an EMBL/GenBank/DDBJ whole genome shotgun (WGS) entry which is preliminary data.</text>
</comment>
<dbReference type="EMBL" id="SOZI01000152">
    <property type="protein sequence ID" value="TNY18168.1"/>
    <property type="molecule type" value="Genomic_DNA"/>
</dbReference>
<evidence type="ECO:0000313" key="5">
    <source>
        <dbReference type="Proteomes" id="UP000311382"/>
    </source>
</evidence>
<reference evidence="4 5" key="1">
    <citation type="submission" date="2019-03" db="EMBL/GenBank/DDBJ databases">
        <title>Rhodosporidium diobovatum UCD-FST 08-225 genome sequencing, assembly, and annotation.</title>
        <authorList>
            <person name="Fakankun I.U."/>
            <person name="Fristensky B."/>
            <person name="Levin D.B."/>
        </authorList>
    </citation>
    <scope>NUCLEOTIDE SEQUENCE [LARGE SCALE GENOMIC DNA]</scope>
    <source>
        <strain evidence="4 5">UCD-FST 08-225</strain>
    </source>
</reference>
<dbReference type="Gene3D" id="2.60.40.420">
    <property type="entry name" value="Cupredoxins - blue copper proteins"/>
    <property type="match status" value="1"/>
</dbReference>
<feature type="compositionally biased region" description="Basic and acidic residues" evidence="2">
    <location>
        <begin position="92"/>
        <end position="113"/>
    </location>
</feature>
<dbReference type="Proteomes" id="UP000311382">
    <property type="component" value="Unassembled WGS sequence"/>
</dbReference>
<name>A0A5C5FMT5_9BASI</name>
<evidence type="ECO:0000259" key="3">
    <source>
        <dbReference type="Pfam" id="PF07731"/>
    </source>
</evidence>
<evidence type="ECO:0000256" key="2">
    <source>
        <dbReference type="SAM" id="MobiDB-lite"/>
    </source>
</evidence>
<feature type="domain" description="Plastocyanin-like" evidence="3">
    <location>
        <begin position="10"/>
        <end position="67"/>
    </location>
</feature>
<dbReference type="SUPFAM" id="SSF49503">
    <property type="entry name" value="Cupredoxins"/>
    <property type="match status" value="1"/>
</dbReference>
<dbReference type="AlphaFoldDB" id="A0A5C5FMT5"/>
<feature type="region of interest" description="Disordered" evidence="2">
    <location>
        <begin position="91"/>
        <end position="113"/>
    </location>
</feature>
<proteinExistence type="predicted"/>
<dbReference type="InterPro" id="IPR008972">
    <property type="entry name" value="Cupredoxin"/>
</dbReference>
<keyword evidence="5" id="KW-1185">Reference proteome</keyword>
<dbReference type="InterPro" id="IPR002355">
    <property type="entry name" value="Cu_oxidase_Cu_BS"/>
</dbReference>
<dbReference type="Pfam" id="PF07731">
    <property type="entry name" value="Cu-oxidase_2"/>
    <property type="match status" value="1"/>
</dbReference>
<dbReference type="InterPro" id="IPR033138">
    <property type="entry name" value="Cu_oxidase_CS"/>
</dbReference>
<dbReference type="STRING" id="5288.A0A5C5FMT5"/>
<dbReference type="InterPro" id="IPR011706">
    <property type="entry name" value="Cu-oxidase_C"/>
</dbReference>
<dbReference type="PROSITE" id="PS00079">
    <property type="entry name" value="MULTICOPPER_OXIDASE1"/>
    <property type="match status" value="1"/>
</dbReference>
<gene>
    <name evidence="4" type="ORF">DMC30DRAFT_419081</name>
</gene>
<dbReference type="GO" id="GO:0016491">
    <property type="term" value="F:oxidoreductase activity"/>
    <property type="evidence" value="ECO:0007669"/>
    <property type="project" value="InterPro"/>
</dbReference>
<organism evidence="4 5">
    <name type="scientific">Rhodotorula diobovata</name>
    <dbReference type="NCBI Taxonomy" id="5288"/>
    <lineage>
        <taxon>Eukaryota</taxon>
        <taxon>Fungi</taxon>
        <taxon>Dikarya</taxon>
        <taxon>Basidiomycota</taxon>
        <taxon>Pucciniomycotina</taxon>
        <taxon>Microbotryomycetes</taxon>
        <taxon>Sporidiobolales</taxon>
        <taxon>Sporidiobolaceae</taxon>
        <taxon>Rhodotorula</taxon>
    </lineage>
</organism>
<evidence type="ECO:0000256" key="1">
    <source>
        <dbReference type="ARBA" id="ARBA00022723"/>
    </source>
</evidence>
<dbReference type="OrthoDB" id="3259551at2759"/>
<feature type="non-terminal residue" evidence="4">
    <location>
        <position position="1"/>
    </location>
</feature>
<dbReference type="PROSITE" id="PS00080">
    <property type="entry name" value="MULTICOPPER_OXIDASE2"/>
    <property type="match status" value="1"/>
</dbReference>